<gene>
    <name evidence="1" type="ordered locus">Dred_1403</name>
</gene>
<dbReference type="OrthoDB" id="1786691at2"/>
<keyword evidence="2" id="KW-1185">Reference proteome</keyword>
<dbReference type="STRING" id="349161.Dred_1403"/>
<accession>A4J4D0</accession>
<dbReference type="Proteomes" id="UP000001556">
    <property type="component" value="Chromosome"/>
</dbReference>
<protein>
    <submittedName>
        <fullName evidence="1">Uncharacterized protein</fullName>
    </submittedName>
</protein>
<evidence type="ECO:0000313" key="2">
    <source>
        <dbReference type="Proteomes" id="UP000001556"/>
    </source>
</evidence>
<sequence length="152" mass="16424">MARKICVQEITDLNKTHSMTVVCTSPAHTPVGQGDVSECNCLLRNVAFTVNPVPTISFSYDVQFKYSYNYEGGTFEEFCSVMDQSGALTFNSGVGTCDCADAFTMTHAMTSDPAAITWTQSPNTVLGPVTFSFTLQNLCAQTIICVEEGTCP</sequence>
<dbReference type="AlphaFoldDB" id="A4J4D0"/>
<dbReference type="EMBL" id="CP000612">
    <property type="protein sequence ID" value="ABO49933.1"/>
    <property type="molecule type" value="Genomic_DNA"/>
</dbReference>
<evidence type="ECO:0000313" key="1">
    <source>
        <dbReference type="EMBL" id="ABO49933.1"/>
    </source>
</evidence>
<reference evidence="1 2" key="1">
    <citation type="submission" date="2007-03" db="EMBL/GenBank/DDBJ databases">
        <title>Complete sequence of Desulfotomaculum reducens MI-1.</title>
        <authorList>
            <consortium name="US DOE Joint Genome Institute"/>
            <person name="Copeland A."/>
            <person name="Lucas S."/>
            <person name="Lapidus A."/>
            <person name="Barry K."/>
            <person name="Detter J.C."/>
            <person name="Glavina del Rio T."/>
            <person name="Hammon N."/>
            <person name="Israni S."/>
            <person name="Dalin E."/>
            <person name="Tice H."/>
            <person name="Pitluck S."/>
            <person name="Sims D."/>
            <person name="Brettin T."/>
            <person name="Bruce D."/>
            <person name="Han C."/>
            <person name="Tapia R."/>
            <person name="Schmutz J."/>
            <person name="Larimer F."/>
            <person name="Land M."/>
            <person name="Hauser L."/>
            <person name="Kyrpides N."/>
            <person name="Kim E."/>
            <person name="Tebo B.M."/>
            <person name="Richardson P."/>
        </authorList>
    </citation>
    <scope>NUCLEOTIDE SEQUENCE [LARGE SCALE GENOMIC DNA]</scope>
    <source>
        <strain evidence="1 2">MI-1</strain>
    </source>
</reference>
<name>A4J4D0_DESRM</name>
<dbReference type="KEGG" id="drm:Dred_1403"/>
<proteinExistence type="predicted"/>
<dbReference type="RefSeq" id="WP_011877753.1">
    <property type="nucleotide sequence ID" value="NC_009253.1"/>
</dbReference>
<dbReference type="HOGENOM" id="CLU_1719434_0_0_9"/>
<organism evidence="1 2">
    <name type="scientific">Desulforamulus reducens (strain ATCC BAA-1160 / DSM 100696 / MI-1)</name>
    <name type="common">Desulfotomaculum reducens</name>
    <dbReference type="NCBI Taxonomy" id="349161"/>
    <lineage>
        <taxon>Bacteria</taxon>
        <taxon>Bacillati</taxon>
        <taxon>Bacillota</taxon>
        <taxon>Clostridia</taxon>
        <taxon>Eubacteriales</taxon>
        <taxon>Peptococcaceae</taxon>
        <taxon>Desulforamulus</taxon>
    </lineage>
</organism>